<dbReference type="RefSeq" id="XP_009550701.1">
    <property type="nucleotide sequence ID" value="XM_009552406.1"/>
</dbReference>
<evidence type="ECO:0000313" key="2">
    <source>
        <dbReference type="EMBL" id="ETW77159.1"/>
    </source>
</evidence>
<sequence>MPTILNAIHITFSSWVKAYKKSKKPPVDQLLVRQKQCRNSQKSKKAGVCQRFCGDIPEAAGPEWGFIGRDTYRRGGHPAVDPDTNKEAPISQNVQTGCSKWGWCKPASQKTYVTWPPSYHACELNDVLDQVDQLITDSVSTYTHLHGTPREKELPIIKKKGVLELVSDTQGIMSTGRQALVIREDKKISNKDRLTHGAHRPTRKTGSDLVNTYRNTPVWSCAAEHPSEGCGWSSRDRPCSVQVGIFGTCLTLFGISPKLPKYLPRTLARVASHPESNTPLRIQEIGQEWPEEYDGDLGEEDDLYADPGEYNAVDPWDEADKLWELKGYSPEGDM</sequence>
<dbReference type="AlphaFoldDB" id="W4JUL1"/>
<name>W4JUL1_HETIT</name>
<gene>
    <name evidence="2" type="ORF">HETIRDRAFT_118578</name>
</gene>
<accession>W4JUL1</accession>
<dbReference type="Proteomes" id="UP000030671">
    <property type="component" value="Unassembled WGS sequence"/>
</dbReference>
<dbReference type="InParanoid" id="W4JUL1"/>
<feature type="compositionally biased region" description="Acidic residues" evidence="1">
    <location>
        <begin position="292"/>
        <end position="304"/>
    </location>
</feature>
<evidence type="ECO:0000313" key="3">
    <source>
        <dbReference type="Proteomes" id="UP000030671"/>
    </source>
</evidence>
<proteinExistence type="predicted"/>
<dbReference type="GeneID" id="20666596"/>
<dbReference type="EMBL" id="KI925463">
    <property type="protein sequence ID" value="ETW77159.1"/>
    <property type="molecule type" value="Genomic_DNA"/>
</dbReference>
<keyword evidence="3" id="KW-1185">Reference proteome</keyword>
<reference evidence="2 3" key="1">
    <citation type="journal article" date="2012" name="New Phytol.">
        <title>Insight into trade-off between wood decay and parasitism from the genome of a fungal forest pathogen.</title>
        <authorList>
            <person name="Olson A."/>
            <person name="Aerts A."/>
            <person name="Asiegbu F."/>
            <person name="Belbahri L."/>
            <person name="Bouzid O."/>
            <person name="Broberg A."/>
            <person name="Canback B."/>
            <person name="Coutinho P.M."/>
            <person name="Cullen D."/>
            <person name="Dalman K."/>
            <person name="Deflorio G."/>
            <person name="van Diepen L.T."/>
            <person name="Dunand C."/>
            <person name="Duplessis S."/>
            <person name="Durling M."/>
            <person name="Gonthier P."/>
            <person name="Grimwood J."/>
            <person name="Fossdal C.G."/>
            <person name="Hansson D."/>
            <person name="Henrissat B."/>
            <person name="Hietala A."/>
            <person name="Himmelstrand K."/>
            <person name="Hoffmeister D."/>
            <person name="Hogberg N."/>
            <person name="James T.Y."/>
            <person name="Karlsson M."/>
            <person name="Kohler A."/>
            <person name="Kues U."/>
            <person name="Lee Y.H."/>
            <person name="Lin Y.C."/>
            <person name="Lind M."/>
            <person name="Lindquist E."/>
            <person name="Lombard V."/>
            <person name="Lucas S."/>
            <person name="Lunden K."/>
            <person name="Morin E."/>
            <person name="Murat C."/>
            <person name="Park J."/>
            <person name="Raffaello T."/>
            <person name="Rouze P."/>
            <person name="Salamov A."/>
            <person name="Schmutz J."/>
            <person name="Solheim H."/>
            <person name="Stahlberg J."/>
            <person name="Velez H."/>
            <person name="de Vries R.P."/>
            <person name="Wiebenga A."/>
            <person name="Woodward S."/>
            <person name="Yakovlev I."/>
            <person name="Garbelotto M."/>
            <person name="Martin F."/>
            <person name="Grigoriev I.V."/>
            <person name="Stenlid J."/>
        </authorList>
    </citation>
    <scope>NUCLEOTIDE SEQUENCE [LARGE SCALE GENOMIC DNA]</scope>
    <source>
        <strain evidence="2 3">TC 32-1</strain>
    </source>
</reference>
<dbReference type="HOGENOM" id="CLU_831733_0_0_1"/>
<evidence type="ECO:0000256" key="1">
    <source>
        <dbReference type="SAM" id="MobiDB-lite"/>
    </source>
</evidence>
<organism evidence="2 3">
    <name type="scientific">Heterobasidion irregulare (strain TC 32-1)</name>
    <dbReference type="NCBI Taxonomy" id="747525"/>
    <lineage>
        <taxon>Eukaryota</taxon>
        <taxon>Fungi</taxon>
        <taxon>Dikarya</taxon>
        <taxon>Basidiomycota</taxon>
        <taxon>Agaricomycotina</taxon>
        <taxon>Agaricomycetes</taxon>
        <taxon>Russulales</taxon>
        <taxon>Bondarzewiaceae</taxon>
        <taxon>Heterobasidion</taxon>
        <taxon>Heterobasidion annosum species complex</taxon>
    </lineage>
</organism>
<protein>
    <submittedName>
        <fullName evidence="2">Uncharacterized protein</fullName>
    </submittedName>
</protein>
<dbReference type="KEGG" id="hir:HETIRDRAFT_118578"/>
<feature type="region of interest" description="Disordered" evidence="1">
    <location>
        <begin position="292"/>
        <end position="311"/>
    </location>
</feature>